<dbReference type="EMBL" id="LT984815">
    <property type="protein sequence ID" value="SPD69351.1"/>
    <property type="molecule type" value="Genomic_DNA"/>
</dbReference>
<sequence>MLLGDMLCPKHKISDRSRAFGYRNGEYGPQNPVFFKNPRRLPRYSLLNKKPTGLRQGRGALHSLHNQTKSGMWKVYSANIGAF</sequence>
<name>A0A375GQT8_9BURK</name>
<proteinExistence type="predicted"/>
<dbReference type="AlphaFoldDB" id="A0A375GQT8"/>
<geneLocation type="plasmid" evidence="2">
    <name>cbm2636p</name>
</geneLocation>
<accession>A0A375GQT8</accession>
<keyword evidence="1" id="KW-0614">Plasmid</keyword>
<evidence type="ECO:0000313" key="2">
    <source>
        <dbReference type="Proteomes" id="UP000254259"/>
    </source>
</evidence>
<organism evidence="1 2">
    <name type="scientific">Cupriavidus taiwanensis</name>
    <dbReference type="NCBI Taxonomy" id="164546"/>
    <lineage>
        <taxon>Bacteria</taxon>
        <taxon>Pseudomonadati</taxon>
        <taxon>Pseudomonadota</taxon>
        <taxon>Betaproteobacteria</taxon>
        <taxon>Burkholderiales</taxon>
        <taxon>Burkholderiaceae</taxon>
        <taxon>Cupriavidus</taxon>
    </lineage>
</organism>
<protein>
    <submittedName>
        <fullName evidence="1">Uncharacterized protein</fullName>
    </submittedName>
</protein>
<gene>
    <name evidence="1" type="ORF">CBM2636_P20038</name>
</gene>
<dbReference type="Proteomes" id="UP000254259">
    <property type="component" value="Plasmid CBM2636p"/>
</dbReference>
<reference evidence="1 2" key="1">
    <citation type="submission" date="2018-01" db="EMBL/GenBank/DDBJ databases">
        <authorList>
            <person name="Clerissi C."/>
        </authorList>
    </citation>
    <scope>NUCLEOTIDE SEQUENCE [LARGE SCALE GENOMIC DNA]</scope>
    <source>
        <strain evidence="1">Cupriavidus taiwanensis SWF 66322</strain>
        <plasmid evidence="2">cbm2636p</plasmid>
    </source>
</reference>
<evidence type="ECO:0000313" key="1">
    <source>
        <dbReference type="EMBL" id="SPD69351.1"/>
    </source>
</evidence>